<dbReference type="EMBL" id="JAFKDB010000007">
    <property type="protein sequence ID" value="MBN7768660.1"/>
    <property type="molecule type" value="Genomic_DNA"/>
</dbReference>
<dbReference type="PANTHER" id="PTHR10632">
    <property type="entry name" value="SULFIDE:QUINONE OXIDOREDUCTASE"/>
    <property type="match status" value="1"/>
</dbReference>
<sequence length="421" mass="45980">MNSEIRKPEVDKRHVVVIVGGGAAGISAAASLHMRDRSLDIAIVEPSSTHYYQPGWTMVGGGVFRPEVTSRPMSEVMPGFVSWYQQAVASVEPDENQVRLADGSVVAYQALILAPGLELNWSAIDGLEMALGSHGVTSNYRQGMAQYTWQTVQNLAQGTALFSQPPMPIKCAGAPQKAMYLSADHWRRRGALAHIDIQFHNAGAVLFGVPDYVPALQQYIDKYGIQVHFQSNLVAVNGPARKATFQMTDAEGNRHEREQAFDMLHAVPPQRAPAFIRESVLANDGGWLNLADDTLQHKAYANIFGLGDVSGTGNAKTAAAVRKQTPVVAENLIASLQGKPLPAVYLGYGSCPLTVENGRIVLAEFGYNGVLQPTFPQWVNDGTRATRAAWWLKAKQLPALYWHVMLKGREWLAKPATRDAR</sequence>
<proteinExistence type="predicted"/>
<feature type="domain" description="FAD/NAD(P)-binding" evidence="1">
    <location>
        <begin position="16"/>
        <end position="130"/>
    </location>
</feature>
<comment type="caution">
    <text evidence="2">The sequence shown here is derived from an EMBL/GenBank/DDBJ whole genome shotgun (WGS) entry which is preliminary data.</text>
</comment>
<gene>
    <name evidence="2" type="ORF">JYP53_01935</name>
</gene>
<evidence type="ECO:0000259" key="1">
    <source>
        <dbReference type="Pfam" id="PF07992"/>
    </source>
</evidence>
<reference evidence="2 3" key="1">
    <citation type="submission" date="2021-02" db="EMBL/GenBank/DDBJ databases">
        <title>PHA producing bacteria isolated from coastal sediment in Guangdong, Shenzhen.</title>
        <authorList>
            <person name="Zheng W."/>
            <person name="Yu S."/>
            <person name="Huang Y."/>
        </authorList>
    </citation>
    <scope>NUCLEOTIDE SEQUENCE [LARGE SCALE GENOMIC DNA]</scope>
    <source>
        <strain evidence="2 3">TN21-5</strain>
    </source>
</reference>
<evidence type="ECO:0000313" key="3">
    <source>
        <dbReference type="Proteomes" id="UP000664344"/>
    </source>
</evidence>
<dbReference type="Proteomes" id="UP000664344">
    <property type="component" value="Unassembled WGS sequence"/>
</dbReference>
<dbReference type="InterPro" id="IPR036188">
    <property type="entry name" value="FAD/NAD-bd_sf"/>
</dbReference>
<dbReference type="InterPro" id="IPR015904">
    <property type="entry name" value="Sulphide_quinone_reductase"/>
</dbReference>
<keyword evidence="3" id="KW-1185">Reference proteome</keyword>
<name>A0ABS3B9W1_9GAMM</name>
<protein>
    <submittedName>
        <fullName evidence="2">NAD(P)/FAD-dependent oxidoreductase</fullName>
    </submittedName>
</protein>
<organism evidence="2 3">
    <name type="scientific">Marinobacter daepoensis</name>
    <dbReference type="NCBI Taxonomy" id="262077"/>
    <lineage>
        <taxon>Bacteria</taxon>
        <taxon>Pseudomonadati</taxon>
        <taxon>Pseudomonadota</taxon>
        <taxon>Gammaproteobacteria</taxon>
        <taxon>Pseudomonadales</taxon>
        <taxon>Marinobacteraceae</taxon>
        <taxon>Marinobacter</taxon>
    </lineage>
</organism>
<dbReference type="Gene3D" id="3.50.50.60">
    <property type="entry name" value="FAD/NAD(P)-binding domain"/>
    <property type="match status" value="2"/>
</dbReference>
<evidence type="ECO:0000313" key="2">
    <source>
        <dbReference type="EMBL" id="MBN7768660.1"/>
    </source>
</evidence>
<dbReference type="SUPFAM" id="SSF51905">
    <property type="entry name" value="FAD/NAD(P)-binding domain"/>
    <property type="match status" value="2"/>
</dbReference>
<dbReference type="RefSeq" id="WP_206556515.1">
    <property type="nucleotide sequence ID" value="NZ_JAFKDB010000007.1"/>
</dbReference>
<dbReference type="Pfam" id="PF07992">
    <property type="entry name" value="Pyr_redox_2"/>
    <property type="match status" value="1"/>
</dbReference>
<dbReference type="InterPro" id="IPR023753">
    <property type="entry name" value="FAD/NAD-binding_dom"/>
</dbReference>
<dbReference type="PANTHER" id="PTHR10632:SF2">
    <property type="entry name" value="SULFIDE:QUINONE OXIDOREDUCTASE, MITOCHONDRIAL"/>
    <property type="match status" value="1"/>
</dbReference>
<accession>A0ABS3B9W1</accession>